<dbReference type="OrthoDB" id="79863at2759"/>
<protein>
    <submittedName>
        <fullName evidence="2">Uncharacterized protein</fullName>
    </submittedName>
</protein>
<dbReference type="RefSeq" id="XP_008871332.1">
    <property type="nucleotide sequence ID" value="XM_008873110.1"/>
</dbReference>
<feature type="region of interest" description="Disordered" evidence="1">
    <location>
        <begin position="611"/>
        <end position="664"/>
    </location>
</feature>
<dbReference type="STRING" id="157072.A0A024U341"/>
<feature type="compositionally biased region" description="Low complexity" evidence="1">
    <location>
        <begin position="487"/>
        <end position="506"/>
    </location>
</feature>
<proteinExistence type="predicted"/>
<gene>
    <name evidence="2" type="ORF">H310_07681</name>
</gene>
<evidence type="ECO:0000256" key="1">
    <source>
        <dbReference type="SAM" id="MobiDB-lite"/>
    </source>
</evidence>
<reference evidence="2" key="1">
    <citation type="submission" date="2013-12" db="EMBL/GenBank/DDBJ databases">
        <title>The Genome Sequence of Aphanomyces invadans NJM9701.</title>
        <authorList>
            <consortium name="The Broad Institute Genomics Platform"/>
            <person name="Russ C."/>
            <person name="Tyler B."/>
            <person name="van West P."/>
            <person name="Dieguez-Uribeondo J."/>
            <person name="Young S.K."/>
            <person name="Zeng Q."/>
            <person name="Gargeya S."/>
            <person name="Fitzgerald M."/>
            <person name="Abouelleil A."/>
            <person name="Alvarado L."/>
            <person name="Chapman S.B."/>
            <person name="Gainer-Dewar J."/>
            <person name="Goldberg J."/>
            <person name="Griggs A."/>
            <person name="Gujja S."/>
            <person name="Hansen M."/>
            <person name="Howarth C."/>
            <person name="Imamovic A."/>
            <person name="Ireland A."/>
            <person name="Larimer J."/>
            <person name="McCowan C."/>
            <person name="Murphy C."/>
            <person name="Pearson M."/>
            <person name="Poon T.W."/>
            <person name="Priest M."/>
            <person name="Roberts A."/>
            <person name="Saif S."/>
            <person name="Shea T."/>
            <person name="Sykes S."/>
            <person name="Wortman J."/>
            <person name="Nusbaum C."/>
            <person name="Birren B."/>
        </authorList>
    </citation>
    <scope>NUCLEOTIDE SEQUENCE [LARGE SCALE GENOMIC DNA]</scope>
    <source>
        <strain evidence="2">NJM9701</strain>
    </source>
</reference>
<dbReference type="VEuPathDB" id="FungiDB:H310_07681"/>
<feature type="compositionally biased region" description="Polar residues" evidence="1">
    <location>
        <begin position="520"/>
        <end position="535"/>
    </location>
</feature>
<organism evidence="2">
    <name type="scientific">Aphanomyces invadans</name>
    <dbReference type="NCBI Taxonomy" id="157072"/>
    <lineage>
        <taxon>Eukaryota</taxon>
        <taxon>Sar</taxon>
        <taxon>Stramenopiles</taxon>
        <taxon>Oomycota</taxon>
        <taxon>Saprolegniomycetes</taxon>
        <taxon>Saprolegniales</taxon>
        <taxon>Verrucalvaceae</taxon>
        <taxon>Aphanomyces</taxon>
    </lineage>
</organism>
<dbReference type="InterPro" id="IPR019188">
    <property type="entry name" value="SNAPC1"/>
</dbReference>
<dbReference type="Pfam" id="PF09808">
    <property type="entry name" value="SNAPC1"/>
    <property type="match status" value="1"/>
</dbReference>
<sequence length="664" mass="72687">MEDEPCAYMGMRPLSGVPALRRKDMDIKEEFTSLMQTKLHALLEAFMAEPVKEFKVFKRLWIDQQFSALYHIDFGNITRPEITYLMLRACLGSLLQAISLYGWSINQKRCDKEGGVFLWHVIGCTFALYSAYECQITPIKQKILLHLDAAVELAKLPLWTDLWRLHHRKPTRELEHMLQHLDTTGAFCKCVRGYSLPRAALRLPVPPSVQDLALDQLSLDGASAHDTPSPSMESPEEALPLALDTSEIERLHNEYIAAMSSFRISTKEGKAAGQRRRAAVLFNMPAATKQKELTGFVQSLHRVLQGSDNTEPDEPRDHPSIESNRLLHDEAALAAILQADLESELLDDDTDMLTKGANHTEENDRSNAPCDANIVANAPDGIVETSTGQEQAKTTTYAPVHAEIRTELASDDNDDEDGDDGWAQDIENELVASNPAAQAEVAPSTADPSNILPVVELSLSSSTSSEDDDDAFEAELEASVLARQAVPSAQQGPSTSSTPSQSTQVSKRSAPPPRDPTRGRPSSCSSLDGTNNLTVQPIDPNVATWTAQEALQSKSNVVTASLNLDTEVFALPALSSSSDSSDNALDELEQEILAASAKLRPADNARETLDKPQLNRPTAAATTNTAKYTQPTSRAEPRPTPQYSHLFNETQCDLPPKISPLLGH</sequence>
<dbReference type="AlphaFoldDB" id="A0A024U341"/>
<name>A0A024U341_9STRA</name>
<evidence type="ECO:0000313" key="2">
    <source>
        <dbReference type="EMBL" id="ETW00307.1"/>
    </source>
</evidence>
<accession>A0A024U341</accession>
<feature type="region of interest" description="Disordered" evidence="1">
    <location>
        <begin position="485"/>
        <end position="535"/>
    </location>
</feature>
<dbReference type="EMBL" id="KI913965">
    <property type="protein sequence ID" value="ETW00307.1"/>
    <property type="molecule type" value="Genomic_DNA"/>
</dbReference>
<feature type="compositionally biased region" description="Polar residues" evidence="1">
    <location>
        <begin position="641"/>
        <end position="651"/>
    </location>
</feature>
<dbReference type="eggNOG" id="ENOG502S4WN">
    <property type="taxonomic scope" value="Eukaryota"/>
</dbReference>
<dbReference type="GeneID" id="20084731"/>